<accession>A0A1S4EQK4</accession>
<gene>
    <name evidence="2" type="primary">LOC103522179</name>
</gene>
<feature type="non-terminal residue" evidence="2">
    <location>
        <position position="1"/>
    </location>
</feature>
<dbReference type="Proteomes" id="UP000079169">
    <property type="component" value="Unplaced"/>
</dbReference>
<dbReference type="AlphaFoldDB" id="A0A1S4EQK4"/>
<reference evidence="2" key="1">
    <citation type="submission" date="2025-08" db="UniProtKB">
        <authorList>
            <consortium name="RefSeq"/>
        </authorList>
    </citation>
    <scope>IDENTIFICATION</scope>
</reference>
<organism evidence="1 2">
    <name type="scientific">Diaphorina citri</name>
    <name type="common">Asian citrus psyllid</name>
    <dbReference type="NCBI Taxonomy" id="121845"/>
    <lineage>
        <taxon>Eukaryota</taxon>
        <taxon>Metazoa</taxon>
        <taxon>Ecdysozoa</taxon>
        <taxon>Arthropoda</taxon>
        <taxon>Hexapoda</taxon>
        <taxon>Insecta</taxon>
        <taxon>Pterygota</taxon>
        <taxon>Neoptera</taxon>
        <taxon>Paraneoptera</taxon>
        <taxon>Hemiptera</taxon>
        <taxon>Sternorrhyncha</taxon>
        <taxon>Psylloidea</taxon>
        <taxon>Psyllidae</taxon>
        <taxon>Diaphorininae</taxon>
        <taxon>Diaphorina</taxon>
    </lineage>
</organism>
<evidence type="ECO:0000313" key="1">
    <source>
        <dbReference type="Proteomes" id="UP000079169"/>
    </source>
</evidence>
<evidence type="ECO:0000313" key="2">
    <source>
        <dbReference type="RefSeq" id="XP_017304460.1"/>
    </source>
</evidence>
<keyword evidence="1" id="KW-1185">Reference proteome</keyword>
<proteinExistence type="predicted"/>
<dbReference type="KEGG" id="dci:103522179"/>
<dbReference type="RefSeq" id="XP_017304460.1">
    <property type="nucleotide sequence ID" value="XM_017448971.1"/>
</dbReference>
<sequence>FTFDPVYHDNVEELQVMRKPTRTTFDPTAMNEWNYRRFYTLTSTRRCDRETTDIYVWTERTFRARFRDEGPTEFAPVFTCHQCPARFLNNEETDGANLLMRHYVKHQNLNEQGPGSTREHQKVTR</sequence>
<protein>
    <submittedName>
        <fullName evidence="2">Uncharacterized protein LOC103522179</fullName>
    </submittedName>
</protein>
<name>A0A1S4EQK4_DIACI</name>
<dbReference type="GeneID" id="103522179"/>
<dbReference type="PaxDb" id="121845-A0A1S4EQK4"/>